<dbReference type="CDD" id="cd00156">
    <property type="entry name" value="REC"/>
    <property type="match status" value="1"/>
</dbReference>
<dbReference type="InterPro" id="IPR011495">
    <property type="entry name" value="Sig_transdc_His_kin_sub2_dim/P"/>
</dbReference>
<dbReference type="SUPFAM" id="SSF55874">
    <property type="entry name" value="ATPase domain of HSP90 chaperone/DNA topoisomerase II/histidine kinase"/>
    <property type="match status" value="1"/>
</dbReference>
<comment type="caution">
    <text evidence="11">The sequence shown here is derived from an EMBL/GenBank/DDBJ whole genome shotgun (WGS) entry which is preliminary data.</text>
</comment>
<dbReference type="EC" id="2.7.13.3" evidence="2"/>
<keyword evidence="4" id="KW-0808">Transferase</keyword>
<evidence type="ECO:0000256" key="5">
    <source>
        <dbReference type="ARBA" id="ARBA00022741"/>
    </source>
</evidence>
<organism evidence="11 12">
    <name type="scientific">Sphingomonas limnosediminicola</name>
    <dbReference type="NCBI Taxonomy" id="940133"/>
    <lineage>
        <taxon>Bacteria</taxon>
        <taxon>Pseudomonadati</taxon>
        <taxon>Pseudomonadota</taxon>
        <taxon>Alphaproteobacteria</taxon>
        <taxon>Sphingomonadales</taxon>
        <taxon>Sphingomonadaceae</taxon>
        <taxon>Sphingomonas</taxon>
    </lineage>
</organism>
<feature type="coiled-coil region" evidence="9">
    <location>
        <begin position="125"/>
        <end position="152"/>
    </location>
</feature>
<keyword evidence="12" id="KW-1185">Reference proteome</keyword>
<keyword evidence="7" id="KW-0067">ATP-binding</keyword>
<dbReference type="Proteomes" id="UP001500827">
    <property type="component" value="Unassembled WGS sequence"/>
</dbReference>
<gene>
    <name evidence="11" type="ORF">GCM10022276_28190</name>
</gene>
<evidence type="ECO:0000256" key="4">
    <source>
        <dbReference type="ARBA" id="ARBA00022679"/>
    </source>
</evidence>
<evidence type="ECO:0000256" key="9">
    <source>
        <dbReference type="SAM" id="Coils"/>
    </source>
</evidence>
<dbReference type="EMBL" id="BAABBM010000001">
    <property type="protein sequence ID" value="GAA3908192.1"/>
    <property type="molecule type" value="Genomic_DNA"/>
</dbReference>
<evidence type="ECO:0000313" key="12">
    <source>
        <dbReference type="Proteomes" id="UP001500827"/>
    </source>
</evidence>
<dbReference type="SMART" id="SM00387">
    <property type="entry name" value="HATPase_c"/>
    <property type="match status" value="1"/>
</dbReference>
<proteinExistence type="predicted"/>
<comment type="catalytic activity">
    <reaction evidence="1">
        <text>ATP + protein L-histidine = ADP + protein N-phospho-L-histidine.</text>
        <dbReference type="EC" id="2.7.13.3"/>
    </reaction>
</comment>
<keyword evidence="5" id="KW-0547">Nucleotide-binding</keyword>
<dbReference type="PROSITE" id="PS50110">
    <property type="entry name" value="RESPONSE_REGULATORY"/>
    <property type="match status" value="1"/>
</dbReference>
<dbReference type="Gene3D" id="3.30.565.10">
    <property type="entry name" value="Histidine kinase-like ATPase, C-terminal domain"/>
    <property type="match status" value="1"/>
</dbReference>
<evidence type="ECO:0000256" key="6">
    <source>
        <dbReference type="ARBA" id="ARBA00022777"/>
    </source>
</evidence>
<keyword evidence="9" id="KW-0175">Coiled coil</keyword>
<dbReference type="InterPro" id="IPR036890">
    <property type="entry name" value="HATPase_C_sf"/>
</dbReference>
<dbReference type="PANTHER" id="PTHR41523">
    <property type="entry name" value="TWO-COMPONENT SYSTEM SENSOR PROTEIN"/>
    <property type="match status" value="1"/>
</dbReference>
<feature type="domain" description="Response regulatory" evidence="10">
    <location>
        <begin position="6"/>
        <end position="120"/>
    </location>
</feature>
<dbReference type="InterPro" id="IPR011006">
    <property type="entry name" value="CheY-like_superfamily"/>
</dbReference>
<dbReference type="RefSeq" id="WP_344700329.1">
    <property type="nucleotide sequence ID" value="NZ_BAABBM010000001.1"/>
</dbReference>
<sequence>MHLPRRILYVDDDAGTRRLVEKLLGRRGHNVVPAESGAEAVSLAQAEKFDLIAVDHYMPGMDGLETLGELRKIAGCPPVVYVTGSEESSVAVAALKAGAYEYVVKSTGDDFVDLLERAFAHALQTERLKAEKAQAESELRAANERLGVLLREVNHRVANSLQIVSTMIGMQARVLPGGAAREALDDTQRRIDAIAQVHRNLYASDDVQSVAVDQYFDALITELQHTWSTPAAPRVIRLSVQPFELQAEKAVSLGVIVNELVSNACKYAYSNGAPGEVRVELGLDDERHFRLLVEDDGQGMEAGAAPRGTGMGSKLIAAMARSLSSELVYDPSHAGVRATLRAPV</sequence>
<dbReference type="CDD" id="cd16936">
    <property type="entry name" value="HATPase_RsbW-like"/>
    <property type="match status" value="1"/>
</dbReference>
<protein>
    <recommendedName>
        <fullName evidence="2">histidine kinase</fullName>
        <ecNumber evidence="2">2.7.13.3</ecNumber>
    </recommendedName>
</protein>
<dbReference type="SUPFAM" id="SSF52172">
    <property type="entry name" value="CheY-like"/>
    <property type="match status" value="1"/>
</dbReference>
<evidence type="ECO:0000313" key="11">
    <source>
        <dbReference type="EMBL" id="GAA3908192.1"/>
    </source>
</evidence>
<name>A0ABP7LV95_9SPHN</name>
<feature type="modified residue" description="4-aspartylphosphate" evidence="8">
    <location>
        <position position="55"/>
    </location>
</feature>
<dbReference type="Gene3D" id="3.30.450.20">
    <property type="entry name" value="PAS domain"/>
    <property type="match status" value="1"/>
</dbReference>
<dbReference type="InterPro" id="IPR003594">
    <property type="entry name" value="HATPase_dom"/>
</dbReference>
<dbReference type="PANTHER" id="PTHR41523:SF8">
    <property type="entry name" value="ETHYLENE RESPONSE SENSOR PROTEIN"/>
    <property type="match status" value="1"/>
</dbReference>
<dbReference type="InterPro" id="IPR001789">
    <property type="entry name" value="Sig_transdc_resp-reg_receiver"/>
</dbReference>
<accession>A0ABP7LV95</accession>
<reference evidence="12" key="1">
    <citation type="journal article" date="2019" name="Int. J. Syst. Evol. Microbiol.">
        <title>The Global Catalogue of Microorganisms (GCM) 10K type strain sequencing project: providing services to taxonomists for standard genome sequencing and annotation.</title>
        <authorList>
            <consortium name="The Broad Institute Genomics Platform"/>
            <consortium name="The Broad Institute Genome Sequencing Center for Infectious Disease"/>
            <person name="Wu L."/>
            <person name="Ma J."/>
        </authorList>
    </citation>
    <scope>NUCLEOTIDE SEQUENCE [LARGE SCALE GENOMIC DNA]</scope>
    <source>
        <strain evidence="12">JCM 17543</strain>
    </source>
</reference>
<dbReference type="Pfam" id="PF00072">
    <property type="entry name" value="Response_reg"/>
    <property type="match status" value="1"/>
</dbReference>
<evidence type="ECO:0000259" key="10">
    <source>
        <dbReference type="PROSITE" id="PS50110"/>
    </source>
</evidence>
<evidence type="ECO:0000256" key="8">
    <source>
        <dbReference type="PROSITE-ProRule" id="PRU00169"/>
    </source>
</evidence>
<keyword evidence="6" id="KW-0418">Kinase</keyword>
<dbReference type="SMART" id="SM00448">
    <property type="entry name" value="REC"/>
    <property type="match status" value="1"/>
</dbReference>
<evidence type="ECO:0000256" key="1">
    <source>
        <dbReference type="ARBA" id="ARBA00000085"/>
    </source>
</evidence>
<keyword evidence="3 8" id="KW-0597">Phosphoprotein</keyword>
<dbReference type="Gene3D" id="3.40.50.2300">
    <property type="match status" value="1"/>
</dbReference>
<dbReference type="Pfam" id="PF13581">
    <property type="entry name" value="HATPase_c_2"/>
    <property type="match status" value="1"/>
</dbReference>
<evidence type="ECO:0000256" key="7">
    <source>
        <dbReference type="ARBA" id="ARBA00022840"/>
    </source>
</evidence>
<evidence type="ECO:0000256" key="2">
    <source>
        <dbReference type="ARBA" id="ARBA00012438"/>
    </source>
</evidence>
<dbReference type="Pfam" id="PF07568">
    <property type="entry name" value="HisKA_2"/>
    <property type="match status" value="1"/>
</dbReference>
<evidence type="ECO:0000256" key="3">
    <source>
        <dbReference type="ARBA" id="ARBA00022553"/>
    </source>
</evidence>